<keyword evidence="3" id="KW-1185">Reference proteome</keyword>
<organism evidence="2 3">
    <name type="scientific">Flemingia macrophylla</name>
    <dbReference type="NCBI Taxonomy" id="520843"/>
    <lineage>
        <taxon>Eukaryota</taxon>
        <taxon>Viridiplantae</taxon>
        <taxon>Streptophyta</taxon>
        <taxon>Embryophyta</taxon>
        <taxon>Tracheophyta</taxon>
        <taxon>Spermatophyta</taxon>
        <taxon>Magnoliopsida</taxon>
        <taxon>eudicotyledons</taxon>
        <taxon>Gunneridae</taxon>
        <taxon>Pentapetalae</taxon>
        <taxon>rosids</taxon>
        <taxon>fabids</taxon>
        <taxon>Fabales</taxon>
        <taxon>Fabaceae</taxon>
        <taxon>Papilionoideae</taxon>
        <taxon>50 kb inversion clade</taxon>
        <taxon>NPAAA clade</taxon>
        <taxon>indigoferoid/millettioid clade</taxon>
        <taxon>Phaseoleae</taxon>
        <taxon>Flemingia</taxon>
    </lineage>
</organism>
<proteinExistence type="predicted"/>
<evidence type="ECO:0000256" key="1">
    <source>
        <dbReference type="SAM" id="MobiDB-lite"/>
    </source>
</evidence>
<feature type="region of interest" description="Disordered" evidence="1">
    <location>
        <begin position="43"/>
        <end position="106"/>
    </location>
</feature>
<comment type="caution">
    <text evidence="2">The sequence shown here is derived from an EMBL/GenBank/DDBJ whole genome shotgun (WGS) entry which is preliminary data.</text>
</comment>
<accession>A0ABD1LHZ6</accession>
<gene>
    <name evidence="2" type="ORF">Fmac_027516</name>
</gene>
<name>A0ABD1LHZ6_9FABA</name>
<dbReference type="EMBL" id="JBGMDY010000009">
    <property type="protein sequence ID" value="KAL2323137.1"/>
    <property type="molecule type" value="Genomic_DNA"/>
</dbReference>
<dbReference type="AlphaFoldDB" id="A0ABD1LHZ6"/>
<feature type="compositionally biased region" description="Basic and acidic residues" evidence="1">
    <location>
        <begin position="53"/>
        <end position="65"/>
    </location>
</feature>
<feature type="compositionally biased region" description="Basic and acidic residues" evidence="1">
    <location>
        <begin position="94"/>
        <end position="106"/>
    </location>
</feature>
<evidence type="ECO:0000313" key="2">
    <source>
        <dbReference type="EMBL" id="KAL2323137.1"/>
    </source>
</evidence>
<protein>
    <submittedName>
        <fullName evidence="2">Uncharacterized protein</fullName>
    </submittedName>
</protein>
<evidence type="ECO:0000313" key="3">
    <source>
        <dbReference type="Proteomes" id="UP001603857"/>
    </source>
</evidence>
<reference evidence="2 3" key="1">
    <citation type="submission" date="2024-08" db="EMBL/GenBank/DDBJ databases">
        <title>Insights into the chromosomal genome structure of Flemingia macrophylla.</title>
        <authorList>
            <person name="Ding Y."/>
            <person name="Zhao Y."/>
            <person name="Bi W."/>
            <person name="Wu M."/>
            <person name="Zhao G."/>
            <person name="Gong Y."/>
            <person name="Li W."/>
            <person name="Zhang P."/>
        </authorList>
    </citation>
    <scope>NUCLEOTIDE SEQUENCE [LARGE SCALE GENOMIC DNA]</scope>
    <source>
        <strain evidence="2">DYQJB</strain>
        <tissue evidence="2">Leaf</tissue>
    </source>
</reference>
<sequence>MMVGEMDRQETYIACYSKGTSHDASFTLDNENKEESAQIASMQINMEEQDPSGEERNVPTNELDKNVPPNSKELCNPGALLSSPLRENNNPDKGSSHDADLIKTPQ</sequence>
<dbReference type="Proteomes" id="UP001603857">
    <property type="component" value="Unassembled WGS sequence"/>
</dbReference>